<sequence>MPPHIRSAEDALARAEANGYKRGQFREEDAKIGHKSYVTKTLKNHNWILRRYLLYWQGHHEREHAVCGELSPSETEIRERYLSKDVKAPVLVTLKDFTRFFIALSRGLIKDVPTADSINSTLEFFFAGFANTTGTVIPEEDRLEMYSWVRKTLTAEGVVVNIRRPKHNMTKVDIGRILKTSWIKDDLSSVHVINHLQFNLVVILYMSTGARLGAFFAGAFRYQDLDLVLQRTGPNGRQWRMIYQIKQRWVKNNRDPENIYFGSASKEQEILAYNGAWFIYLLAILDNALFGFKSIDAIREQEIPEGEDEVRLRWNDNMLQRPILRKCTKANGRIEKPMSKQAFVTMFGDALLAAGYQYRRTIHSIRRGLERYTSVELAQHLIQRDPKEYAQSYLANCSSVEGQDAFLQKEKTDHRHIEYFQSLEPFRERGMPTQLPAGIEANLKHDPDYIKICQATEAGEETKSKLAQFRRKWRNDQLKAYQETWIRERRDWKILTRGKERPDDPANTDIVHSLWRLYPQRRRLAEAMASAEPLPPDVVWSVMRDAHDLCSKDLSVIYLPGLDPLDGSCPVTCCRLNMDRSVLSSPVSISID</sequence>
<reference evidence="1 2" key="2">
    <citation type="submission" date="2015-05" db="EMBL/GenBank/DDBJ databases">
        <authorList>
            <person name="Morales-Cruz A."/>
            <person name="Amrine K.C."/>
            <person name="Cantu D."/>
        </authorList>
    </citation>
    <scope>NUCLEOTIDE SEQUENCE [LARGE SCALE GENOMIC DNA]</scope>
    <source>
        <strain evidence="1">UCRPC4</strain>
    </source>
</reference>
<reference evidence="1 2" key="1">
    <citation type="submission" date="2015-05" db="EMBL/GenBank/DDBJ databases">
        <title>Distinctive expansion of gene families associated with plant cell wall degradation and secondary metabolism in the genomes of grapevine trunk pathogens.</title>
        <authorList>
            <person name="Lawrence D.P."/>
            <person name="Travadon R."/>
            <person name="Rolshausen P.E."/>
            <person name="Baumgartner K."/>
        </authorList>
    </citation>
    <scope>NUCLEOTIDE SEQUENCE [LARGE SCALE GENOMIC DNA]</scope>
    <source>
        <strain evidence="1">UCRPC4</strain>
    </source>
</reference>
<dbReference type="PANTHER" id="PTHR37535:SF3">
    <property type="entry name" value="FLUG DOMAIN-CONTAINING PROTEIN"/>
    <property type="match status" value="1"/>
</dbReference>
<accession>A0A0G2ERF8</accession>
<evidence type="ECO:0000313" key="1">
    <source>
        <dbReference type="EMBL" id="KKY25337.1"/>
    </source>
</evidence>
<organism evidence="1 2">
    <name type="scientific">Phaeomoniella chlamydospora</name>
    <name type="common">Phaeoacremonium chlamydosporum</name>
    <dbReference type="NCBI Taxonomy" id="158046"/>
    <lineage>
        <taxon>Eukaryota</taxon>
        <taxon>Fungi</taxon>
        <taxon>Dikarya</taxon>
        <taxon>Ascomycota</taxon>
        <taxon>Pezizomycotina</taxon>
        <taxon>Eurotiomycetes</taxon>
        <taxon>Chaetothyriomycetidae</taxon>
        <taxon>Phaeomoniellales</taxon>
        <taxon>Phaeomoniellaceae</taxon>
        <taxon>Phaeomoniella</taxon>
    </lineage>
</organism>
<dbReference type="InterPro" id="IPR021842">
    <property type="entry name" value="DUF3435"/>
</dbReference>
<dbReference type="PANTHER" id="PTHR37535">
    <property type="entry name" value="FLUG DOMAIN PROTEIN"/>
    <property type="match status" value="1"/>
</dbReference>
<dbReference type="Proteomes" id="UP000053317">
    <property type="component" value="Unassembled WGS sequence"/>
</dbReference>
<gene>
    <name evidence="1" type="ORF">UCRPC4_g01861</name>
</gene>
<evidence type="ECO:0000313" key="2">
    <source>
        <dbReference type="Proteomes" id="UP000053317"/>
    </source>
</evidence>
<dbReference type="OrthoDB" id="5400577at2759"/>
<protein>
    <submittedName>
        <fullName evidence="1">Uncharacterized protein</fullName>
    </submittedName>
</protein>
<name>A0A0G2ERF8_PHACM</name>
<dbReference type="EMBL" id="LCWF01000043">
    <property type="protein sequence ID" value="KKY25337.1"/>
    <property type="molecule type" value="Genomic_DNA"/>
</dbReference>
<dbReference type="Pfam" id="PF11917">
    <property type="entry name" value="DUF3435"/>
    <property type="match status" value="1"/>
</dbReference>
<comment type="caution">
    <text evidence="1">The sequence shown here is derived from an EMBL/GenBank/DDBJ whole genome shotgun (WGS) entry which is preliminary data.</text>
</comment>
<dbReference type="AlphaFoldDB" id="A0A0G2ERF8"/>
<proteinExistence type="predicted"/>
<keyword evidence="2" id="KW-1185">Reference proteome</keyword>